<organism evidence="1">
    <name type="scientific">marine sediment metagenome</name>
    <dbReference type="NCBI Taxonomy" id="412755"/>
    <lineage>
        <taxon>unclassified sequences</taxon>
        <taxon>metagenomes</taxon>
        <taxon>ecological metagenomes</taxon>
    </lineage>
</organism>
<sequence length="267" mass="30402">GSKNPVAELLQAEGIWAKDPQNLSLVDMLVQKMLAAGCLESAKWLAAWLGDFNARSDKPDGHRFSMLADVFAQLGQEDKAIDACRAAAAVFPDDLQLHTKLKNMLAAQAMRKGKYGDQQGFRQSLQDREAQEGLQDQESITRRANIADQQIARARKELQENPDESGKVMPLVEALLNKDEPQAEQQAIQVLRDAHQQFGSYRFKQRAGEIRMRANRRQARNFRDRLKADPDNQQLAQEYKRMIKEHTEAELDHFQDSAKNYPTDMRL</sequence>
<reference evidence="1" key="1">
    <citation type="journal article" date="2014" name="Front. Microbiol.">
        <title>High frequency of phylogenetically diverse reductive dehalogenase-homologous genes in deep subseafloor sedimentary metagenomes.</title>
        <authorList>
            <person name="Kawai M."/>
            <person name="Futagami T."/>
            <person name="Toyoda A."/>
            <person name="Takaki Y."/>
            <person name="Nishi S."/>
            <person name="Hori S."/>
            <person name="Arai W."/>
            <person name="Tsubouchi T."/>
            <person name="Morono Y."/>
            <person name="Uchiyama I."/>
            <person name="Ito T."/>
            <person name="Fujiyama A."/>
            <person name="Inagaki F."/>
            <person name="Takami H."/>
        </authorList>
    </citation>
    <scope>NUCLEOTIDE SEQUENCE</scope>
    <source>
        <strain evidence="1">Expedition CK06-06</strain>
    </source>
</reference>
<dbReference type="Gene3D" id="1.25.40.10">
    <property type="entry name" value="Tetratricopeptide repeat domain"/>
    <property type="match status" value="1"/>
</dbReference>
<comment type="caution">
    <text evidence="1">The sequence shown here is derived from an EMBL/GenBank/DDBJ whole genome shotgun (WGS) entry which is preliminary data.</text>
</comment>
<gene>
    <name evidence="1" type="ORF">S01H4_51709</name>
</gene>
<dbReference type="AlphaFoldDB" id="X1C2Y4"/>
<dbReference type="EMBL" id="BART01029474">
    <property type="protein sequence ID" value="GAH01662.1"/>
    <property type="molecule type" value="Genomic_DNA"/>
</dbReference>
<evidence type="ECO:0000313" key="1">
    <source>
        <dbReference type="EMBL" id="GAH01662.1"/>
    </source>
</evidence>
<accession>X1C2Y4</accession>
<dbReference type="InterPro" id="IPR011990">
    <property type="entry name" value="TPR-like_helical_dom_sf"/>
</dbReference>
<feature type="non-terminal residue" evidence="1">
    <location>
        <position position="1"/>
    </location>
</feature>
<name>X1C2Y4_9ZZZZ</name>
<protein>
    <submittedName>
        <fullName evidence="1">Uncharacterized protein</fullName>
    </submittedName>
</protein>
<feature type="non-terminal residue" evidence="1">
    <location>
        <position position="267"/>
    </location>
</feature>
<proteinExistence type="predicted"/>